<proteinExistence type="predicted"/>
<dbReference type="GeneID" id="98404510"/>
<evidence type="ECO:0000313" key="2">
    <source>
        <dbReference type="EMBL" id="QOT80960.1"/>
    </source>
</evidence>
<dbReference type="InterPro" id="IPR058891">
    <property type="entry name" value="CPPA"/>
</dbReference>
<feature type="compositionally biased region" description="Low complexity" evidence="1">
    <location>
        <begin position="84"/>
        <end position="98"/>
    </location>
</feature>
<evidence type="ECO:0000256" key="1">
    <source>
        <dbReference type="SAM" id="MobiDB-lite"/>
    </source>
</evidence>
<evidence type="ECO:0000313" key="3">
    <source>
        <dbReference type="Proteomes" id="UP000397656"/>
    </source>
</evidence>
<feature type="region of interest" description="Disordered" evidence="1">
    <location>
        <begin position="84"/>
        <end position="111"/>
    </location>
</feature>
<dbReference type="RefSeq" id="WP_150991408.1">
    <property type="nucleotide sequence ID" value="NZ_CP062804.1"/>
</dbReference>
<gene>
    <name evidence="2" type="ORF">F7R26_026550</name>
</gene>
<protein>
    <submittedName>
        <fullName evidence="2">Uncharacterized protein</fullName>
    </submittedName>
</protein>
<sequence length="111" mass="12645">MEHLVRVQNEYDRQVLAWLRERVGDAAVQAAAQRLAGDRKPYLSTICRSLNITPPARRTLRAQSNRASREVGDRYLASIRALLARPAPAQRHSQQQPAEPQPQPSRYQDPH</sequence>
<dbReference type="Pfam" id="PF25860">
    <property type="entry name" value="CPPA"/>
    <property type="match status" value="1"/>
</dbReference>
<dbReference type="AlphaFoldDB" id="A0A643FMH1"/>
<dbReference type="EMBL" id="CP062804">
    <property type="protein sequence ID" value="QOT80960.1"/>
    <property type="molecule type" value="Genomic_DNA"/>
</dbReference>
<reference evidence="2 3" key="1">
    <citation type="submission" date="2020-10" db="EMBL/GenBank/DDBJ databases">
        <title>Complete genome sequence of Cupriavidus basilensis CCUG 49340T.</title>
        <authorList>
            <person name="Salva-Serra F."/>
            <person name="Donoso R.A."/>
            <person name="Cho K.H."/>
            <person name="Yoo J.A."/>
            <person name="Lee K."/>
            <person name="Yoon S.-H."/>
            <person name="Perez-Pantoja D."/>
            <person name="Moore E.R.B."/>
        </authorList>
    </citation>
    <scope>NUCLEOTIDE SEQUENCE [LARGE SCALE GENOMIC DNA]</scope>
    <source>
        <strain evidence="3">CCUG 49340</strain>
    </source>
</reference>
<accession>A0A643FMH1</accession>
<name>A0A643FMH1_9BURK</name>
<dbReference type="Proteomes" id="UP000397656">
    <property type="component" value="Chromosome 2"/>
</dbReference>
<organism evidence="2 3">
    <name type="scientific">Cupriavidus basilensis</name>
    <dbReference type="NCBI Taxonomy" id="68895"/>
    <lineage>
        <taxon>Bacteria</taxon>
        <taxon>Pseudomonadati</taxon>
        <taxon>Pseudomonadota</taxon>
        <taxon>Betaproteobacteria</taxon>
        <taxon>Burkholderiales</taxon>
        <taxon>Burkholderiaceae</taxon>
        <taxon>Cupriavidus</taxon>
    </lineage>
</organism>